<feature type="region of interest" description="Disordered" evidence="1">
    <location>
        <begin position="282"/>
        <end position="307"/>
    </location>
</feature>
<name>F4S6D0_MELLP</name>
<dbReference type="InParanoid" id="F4S6D0"/>
<feature type="compositionally biased region" description="Polar residues" evidence="1">
    <location>
        <begin position="1"/>
        <end position="11"/>
    </location>
</feature>
<feature type="compositionally biased region" description="Polar residues" evidence="1">
    <location>
        <begin position="618"/>
        <end position="637"/>
    </location>
</feature>
<keyword evidence="3" id="KW-1185">Reference proteome</keyword>
<feature type="compositionally biased region" description="Polar residues" evidence="1">
    <location>
        <begin position="436"/>
        <end position="460"/>
    </location>
</feature>
<evidence type="ECO:0000313" key="2">
    <source>
        <dbReference type="EMBL" id="EGF99818.1"/>
    </source>
</evidence>
<organism evidence="3">
    <name type="scientific">Melampsora larici-populina (strain 98AG31 / pathotype 3-4-7)</name>
    <name type="common">Poplar leaf rust fungus</name>
    <dbReference type="NCBI Taxonomy" id="747676"/>
    <lineage>
        <taxon>Eukaryota</taxon>
        <taxon>Fungi</taxon>
        <taxon>Dikarya</taxon>
        <taxon>Basidiomycota</taxon>
        <taxon>Pucciniomycotina</taxon>
        <taxon>Pucciniomycetes</taxon>
        <taxon>Pucciniales</taxon>
        <taxon>Melampsoraceae</taxon>
        <taxon>Melampsora</taxon>
    </lineage>
</organism>
<proteinExistence type="predicted"/>
<feature type="region of interest" description="Disordered" evidence="1">
    <location>
        <begin position="190"/>
        <end position="248"/>
    </location>
</feature>
<feature type="region of interest" description="Disordered" evidence="1">
    <location>
        <begin position="427"/>
        <end position="469"/>
    </location>
</feature>
<accession>F4S6D0</accession>
<reference evidence="3" key="1">
    <citation type="journal article" date="2011" name="Proc. Natl. Acad. Sci. U.S.A.">
        <title>Obligate biotrophy features unraveled by the genomic analysis of rust fungi.</title>
        <authorList>
            <person name="Duplessis S."/>
            <person name="Cuomo C.A."/>
            <person name="Lin Y.-C."/>
            <person name="Aerts A."/>
            <person name="Tisserant E."/>
            <person name="Veneault-Fourrey C."/>
            <person name="Joly D.L."/>
            <person name="Hacquard S."/>
            <person name="Amselem J."/>
            <person name="Cantarel B.L."/>
            <person name="Chiu R."/>
            <person name="Coutinho P.M."/>
            <person name="Feau N."/>
            <person name="Field M."/>
            <person name="Frey P."/>
            <person name="Gelhaye E."/>
            <person name="Goldberg J."/>
            <person name="Grabherr M.G."/>
            <person name="Kodira C.D."/>
            <person name="Kohler A."/>
            <person name="Kuees U."/>
            <person name="Lindquist E.A."/>
            <person name="Lucas S.M."/>
            <person name="Mago R."/>
            <person name="Mauceli E."/>
            <person name="Morin E."/>
            <person name="Murat C."/>
            <person name="Pangilinan J.L."/>
            <person name="Park R."/>
            <person name="Pearson M."/>
            <person name="Quesneville H."/>
            <person name="Rouhier N."/>
            <person name="Sakthikumar S."/>
            <person name="Salamov A.A."/>
            <person name="Schmutz J."/>
            <person name="Selles B."/>
            <person name="Shapiro H."/>
            <person name="Tanguay P."/>
            <person name="Tuskan G.A."/>
            <person name="Henrissat B."/>
            <person name="Van de Peer Y."/>
            <person name="Rouze P."/>
            <person name="Ellis J.G."/>
            <person name="Dodds P.N."/>
            <person name="Schein J.E."/>
            <person name="Zhong S."/>
            <person name="Hamelin R.C."/>
            <person name="Grigoriev I.V."/>
            <person name="Szabo L.J."/>
            <person name="Martin F."/>
        </authorList>
    </citation>
    <scope>NUCLEOTIDE SEQUENCE [LARGE SCALE GENOMIC DNA]</scope>
    <source>
        <strain evidence="3">98AG31 / pathotype 3-4-7</strain>
    </source>
</reference>
<dbReference type="OrthoDB" id="10323761at2759"/>
<gene>
    <name evidence="2" type="ORF">MELLADRAFT_112401</name>
</gene>
<feature type="region of interest" description="Disordered" evidence="1">
    <location>
        <begin position="552"/>
        <end position="710"/>
    </location>
</feature>
<dbReference type="GeneID" id="18924666"/>
<evidence type="ECO:0000256" key="1">
    <source>
        <dbReference type="SAM" id="MobiDB-lite"/>
    </source>
</evidence>
<dbReference type="HOGENOM" id="CLU_297913_0_0_1"/>
<feature type="compositionally biased region" description="Low complexity" evidence="1">
    <location>
        <begin position="596"/>
        <end position="613"/>
    </location>
</feature>
<sequence>MNPESNLSIPTSEIDDGSPTNANPKSAAVMVDSYVNRDHVDNSELLASTEQNQEDAGFISEKLSLEISKAQESLSFMTSYHSTSEDEHECEDRPSSLKQTATKTNADLDKINMTQIDVDAANKINANKLEISSTGSFEQSFPASINQSTGSTTSATTDVSNPIDLTPISKACEFHECNMASAPIESPVSLLPSKRSLSPTISKESRNLRSKLETSRTPLDTNQETGASSNKAESMNSASSMDHLSNLRPERSQDTILDDSNLPNIPTSDINLSFDWNNAQGLDVAPKSQSNHKQHLSPANSNQTSHPEMCNEELDTLIQMYDLEPENKPLFASSALPVYSKLIAALEEARLSDCLTDPMAKELLNLTLRCKRTGNAIIQRKPLPPEDKVIVLLDDETEDLATKYGFPSEIFNYQDPDQEEPLKLAVTAGDIPPPDQTVSPGLTNSVDGVKSATNPPSQLPNLGDKGDGTESISIATQFQTKDLTATAPISTKSQPAMDTNLLSGQSDRAQESNKNSTEPLQLEVDSHQTQSTNLEQQVESLTAIPLLSIESRPSTEESKSPPQSGQTQQSNNNSNAIHSQPSEAQEPMDKPTTIHSRSSSSETQLELTSILSSPAPSPQRSIVPSETGNPTKTSQEPVNPVESEGKGKSSRDLRPRRKTFQAVVIPRCQETTKRRTPPPITYQRNEKKTKGKDVEPTSNHNIATKGRNEATDDGLLGHVKFFLGPSLMEKELTKLLAPYNGNQTSKAAKLAAWNALTNLLKLRREGEPLNQVFLDSIEGGINNVMVKTKYNGQTWYNAIEETMPDLFNCHKGEPAYAADLFNTLALKNQNVSDKIPPGVPAVWNHTWRTMRMCIRPSPSRVSSFLKVLLDSVLLTGKTFLKEPPVSESEKAKTGIEAVCQAIKWLNSQRNSKPENSRTIRLLDSTKLNSVIDIGLIQQWEDIFIKVLDSYVVQYFEAKYILNEEASAEDKALAIRFKKEWKGESIKSPTLNHLTMFACCGIRGLICCSNDVNSNPAAQMLGFTILSDWLVKQRPDFQVKEPIFKRSNQMLMKLIDGLFDQQGRFVKPEITWYDVAKNLCFDYLSHWFTEAGELAEGGSLVFPKSSAFVGKDQVVRFSESF</sequence>
<dbReference type="EMBL" id="GL883154">
    <property type="protein sequence ID" value="EGF99818.1"/>
    <property type="molecule type" value="Genomic_DNA"/>
</dbReference>
<feature type="compositionally biased region" description="Basic and acidic residues" evidence="1">
    <location>
        <begin position="643"/>
        <end position="653"/>
    </location>
</feature>
<protein>
    <submittedName>
        <fullName evidence="2">Uncharacterized protein</fullName>
    </submittedName>
</protein>
<dbReference type="RefSeq" id="XP_007416948.1">
    <property type="nucleotide sequence ID" value="XM_007416886.1"/>
</dbReference>
<feature type="compositionally biased region" description="Polar residues" evidence="1">
    <location>
        <begin position="215"/>
        <end position="243"/>
    </location>
</feature>
<feature type="region of interest" description="Disordered" evidence="1">
    <location>
        <begin position="1"/>
        <end position="25"/>
    </location>
</feature>
<feature type="compositionally biased region" description="Polar residues" evidence="1">
    <location>
        <begin position="485"/>
        <end position="519"/>
    </location>
</feature>
<dbReference type="KEGG" id="mlr:MELLADRAFT_112401"/>
<feature type="compositionally biased region" description="Basic and acidic residues" evidence="1">
    <location>
        <begin position="684"/>
        <end position="695"/>
    </location>
</feature>
<feature type="compositionally biased region" description="Low complexity" evidence="1">
    <location>
        <begin position="560"/>
        <end position="575"/>
    </location>
</feature>
<feature type="compositionally biased region" description="Basic and acidic residues" evidence="1">
    <location>
        <begin position="203"/>
        <end position="214"/>
    </location>
</feature>
<dbReference type="AlphaFoldDB" id="F4S6D0"/>
<feature type="region of interest" description="Disordered" evidence="1">
    <location>
        <begin position="485"/>
        <end position="532"/>
    </location>
</feature>
<dbReference type="Proteomes" id="UP000001072">
    <property type="component" value="Unassembled WGS sequence"/>
</dbReference>
<evidence type="ECO:0000313" key="3">
    <source>
        <dbReference type="Proteomes" id="UP000001072"/>
    </source>
</evidence>
<dbReference type="VEuPathDB" id="FungiDB:MELLADRAFT_112401"/>
<feature type="compositionally biased region" description="Polar residues" evidence="1">
    <location>
        <begin position="296"/>
        <end position="306"/>
    </location>
</feature>